<proteinExistence type="predicted"/>
<evidence type="ECO:0000313" key="2">
    <source>
        <dbReference type="EMBL" id="MCP2344541.1"/>
    </source>
</evidence>
<keyword evidence="1" id="KW-0472">Membrane</keyword>
<sequence length="88" mass="9491">MRTLSITATPRTRHGWRERLQAGARGALAMLMLLSTAADAWLSALLGLPLLAPAVRRLAAVIADECRACAAGAIDADVIEDPERQVWR</sequence>
<accession>A0ABT1JTD6</accession>
<keyword evidence="1" id="KW-1133">Transmembrane helix</keyword>
<protein>
    <recommendedName>
        <fullName evidence="4">ABC transporter ATP-binding protein</fullName>
    </recommendedName>
</protein>
<evidence type="ECO:0008006" key="4">
    <source>
        <dbReference type="Google" id="ProtNLM"/>
    </source>
</evidence>
<dbReference type="Proteomes" id="UP001320766">
    <property type="component" value="Unassembled WGS sequence"/>
</dbReference>
<keyword evidence="3" id="KW-1185">Reference proteome</keyword>
<gene>
    <name evidence="2" type="ORF">HD595_000663</name>
</gene>
<organism evidence="2 3">
    <name type="scientific">Nonomuraea roseoviolacea subsp. carminata</name>
    <dbReference type="NCBI Taxonomy" id="160689"/>
    <lineage>
        <taxon>Bacteria</taxon>
        <taxon>Bacillati</taxon>
        <taxon>Actinomycetota</taxon>
        <taxon>Actinomycetes</taxon>
        <taxon>Streptosporangiales</taxon>
        <taxon>Streptosporangiaceae</taxon>
        <taxon>Nonomuraea</taxon>
    </lineage>
</organism>
<dbReference type="EMBL" id="JAMZEC010000001">
    <property type="protein sequence ID" value="MCP2344541.1"/>
    <property type="molecule type" value="Genomic_DNA"/>
</dbReference>
<evidence type="ECO:0000313" key="3">
    <source>
        <dbReference type="Proteomes" id="UP001320766"/>
    </source>
</evidence>
<name>A0ABT1JTD6_9ACTN</name>
<feature type="transmembrane region" description="Helical" evidence="1">
    <location>
        <begin position="27"/>
        <end position="48"/>
    </location>
</feature>
<dbReference type="RefSeq" id="WP_253765494.1">
    <property type="nucleotide sequence ID" value="NZ_BAAAVE010000035.1"/>
</dbReference>
<reference evidence="2 3" key="1">
    <citation type="submission" date="2022-06" db="EMBL/GenBank/DDBJ databases">
        <title>Sequencing the genomes of 1000 actinobacteria strains.</title>
        <authorList>
            <person name="Klenk H.-P."/>
        </authorList>
    </citation>
    <scope>NUCLEOTIDE SEQUENCE [LARGE SCALE GENOMIC DNA]</scope>
    <source>
        <strain evidence="2 3">DSM 44170</strain>
    </source>
</reference>
<keyword evidence="1" id="KW-0812">Transmembrane</keyword>
<evidence type="ECO:0000256" key="1">
    <source>
        <dbReference type="SAM" id="Phobius"/>
    </source>
</evidence>
<comment type="caution">
    <text evidence="2">The sequence shown here is derived from an EMBL/GenBank/DDBJ whole genome shotgun (WGS) entry which is preliminary data.</text>
</comment>